<evidence type="ECO:0000259" key="2">
    <source>
        <dbReference type="Pfam" id="PF22998"/>
    </source>
</evidence>
<gene>
    <name evidence="3" type="ORF">NKR23_g8460</name>
</gene>
<organism evidence="3 4">
    <name type="scientific">Pleurostoma richardsiae</name>
    <dbReference type="NCBI Taxonomy" id="41990"/>
    <lineage>
        <taxon>Eukaryota</taxon>
        <taxon>Fungi</taxon>
        <taxon>Dikarya</taxon>
        <taxon>Ascomycota</taxon>
        <taxon>Pezizomycotina</taxon>
        <taxon>Sordariomycetes</taxon>
        <taxon>Sordariomycetidae</taxon>
        <taxon>Calosphaeriales</taxon>
        <taxon>Pleurostomataceae</taxon>
        <taxon>Pleurostoma</taxon>
    </lineage>
</organism>
<dbReference type="InterPro" id="IPR053013">
    <property type="entry name" value="LAT"/>
</dbReference>
<feature type="compositionally biased region" description="Low complexity" evidence="1">
    <location>
        <begin position="1"/>
        <end position="19"/>
    </location>
</feature>
<name>A0AA38R7T9_9PEZI</name>
<feature type="region of interest" description="Disordered" evidence="1">
    <location>
        <begin position="1"/>
        <end position="23"/>
    </location>
</feature>
<dbReference type="PANTHER" id="PTHR34815">
    <property type="entry name" value="LYSINE ACETYLTRANSFERASE"/>
    <property type="match status" value="1"/>
</dbReference>
<dbReference type="InterPro" id="IPR016181">
    <property type="entry name" value="Acyl_CoA_acyltransferase"/>
</dbReference>
<dbReference type="InterPro" id="IPR055100">
    <property type="entry name" value="GNAT_LYC1-like"/>
</dbReference>
<reference evidence="3" key="1">
    <citation type="submission" date="2022-07" db="EMBL/GenBank/DDBJ databases">
        <title>Fungi with potential for degradation of polypropylene.</title>
        <authorList>
            <person name="Gostincar C."/>
        </authorList>
    </citation>
    <scope>NUCLEOTIDE SEQUENCE</scope>
    <source>
        <strain evidence="3">EXF-13308</strain>
    </source>
</reference>
<dbReference type="Pfam" id="PF22998">
    <property type="entry name" value="GNAT_LYC1-like"/>
    <property type="match status" value="1"/>
</dbReference>
<dbReference type="SUPFAM" id="SSF55729">
    <property type="entry name" value="Acyl-CoA N-acyltransferases (Nat)"/>
    <property type="match status" value="1"/>
</dbReference>
<evidence type="ECO:0000313" key="4">
    <source>
        <dbReference type="Proteomes" id="UP001174694"/>
    </source>
</evidence>
<dbReference type="Gene3D" id="3.40.630.30">
    <property type="match status" value="1"/>
</dbReference>
<evidence type="ECO:0000256" key="1">
    <source>
        <dbReference type="SAM" id="MobiDB-lite"/>
    </source>
</evidence>
<accession>A0AA38R7T9</accession>
<protein>
    <submittedName>
        <fullName evidence="3">Lysine acetyltransferase</fullName>
    </submittedName>
</protein>
<dbReference type="CDD" id="cd04301">
    <property type="entry name" value="NAT_SF"/>
    <property type="match status" value="1"/>
</dbReference>
<keyword evidence="4" id="KW-1185">Reference proteome</keyword>
<dbReference type="AlphaFoldDB" id="A0AA38R7T9"/>
<sequence length="400" mass="43879">MGSSAPAELPSASSPSLVLTHPTPAEKRRTWTLSHAMWGGALKLDDYLRREEYLATVPVAKDGGMTHWILTDGSLPPDARPILSSCETLTKRAIACRAGGDGGIQEGVAFGIASVFTDPQFRGRGYARRMMNDLGPALSGQSEEAARSNGPGSRPLFSVLYSDIGKEFYTKSGWAPFESSHLAFTPAPSLTPAGGEPASTAKPIGYHELAELCAADERLLRARLARQARELEAAGAQKKVCVALVPNLDTMLWHLMREDYMTKHIFGRTPTVRGAVFGEPGRRVWAVWTRGYYGGLQTMEGNTLHVLRVAVEDEEQISEDYLGEGFRSIVQIAQAEAAEWHSQDVQMWNPSPLLRRAADRSGIKHEFVERDKESIASLMPYTGEAASEVDWVLNEKFGWC</sequence>
<feature type="domain" description="LYC1 C-terminal" evidence="2">
    <location>
        <begin position="196"/>
        <end position="400"/>
    </location>
</feature>
<comment type="caution">
    <text evidence="3">The sequence shown here is derived from an EMBL/GenBank/DDBJ whole genome shotgun (WGS) entry which is preliminary data.</text>
</comment>
<dbReference type="Proteomes" id="UP001174694">
    <property type="component" value="Unassembled WGS sequence"/>
</dbReference>
<dbReference type="EMBL" id="JANBVO010000030">
    <property type="protein sequence ID" value="KAJ9138434.1"/>
    <property type="molecule type" value="Genomic_DNA"/>
</dbReference>
<dbReference type="PANTHER" id="PTHR34815:SF4">
    <property type="entry name" value="N-ACETYLTRANSFERASE DOMAIN-CONTAINING PROTEIN"/>
    <property type="match status" value="1"/>
</dbReference>
<evidence type="ECO:0000313" key="3">
    <source>
        <dbReference type="EMBL" id="KAJ9138434.1"/>
    </source>
</evidence>
<proteinExistence type="predicted"/>